<keyword evidence="5" id="KW-0460">Magnesium</keyword>
<evidence type="ECO:0000259" key="7">
    <source>
        <dbReference type="PROSITE" id="PS50926"/>
    </source>
</evidence>
<keyword evidence="9" id="KW-1185">Reference proteome</keyword>
<evidence type="ECO:0000313" key="8">
    <source>
        <dbReference type="EMBL" id="QIJ72812.1"/>
    </source>
</evidence>
<evidence type="ECO:0000256" key="1">
    <source>
        <dbReference type="ARBA" id="ARBA00001946"/>
    </source>
</evidence>
<keyword evidence="2" id="KW-0808">Transferase</keyword>
<organism evidence="8 9">
    <name type="scientific">Thermosulfuriphilus ammonigenes</name>
    <dbReference type="NCBI Taxonomy" id="1936021"/>
    <lineage>
        <taxon>Bacteria</taxon>
        <taxon>Pseudomonadati</taxon>
        <taxon>Thermodesulfobacteriota</taxon>
        <taxon>Thermodesulfobacteria</taxon>
        <taxon>Thermodesulfobacteriales</taxon>
        <taxon>Thermodesulfobacteriaceae</taxon>
        <taxon>Thermosulfuriphilus</taxon>
    </lineage>
</organism>
<dbReference type="Gene3D" id="3.40.50.1010">
    <property type="entry name" value="5'-nuclease"/>
    <property type="match status" value="1"/>
</dbReference>
<dbReference type="PANTHER" id="PTHR11603:SF147">
    <property type="entry name" value="MEMBRANE PROTEIN"/>
    <property type="match status" value="1"/>
</dbReference>
<dbReference type="Pfam" id="PF01938">
    <property type="entry name" value="TRAM"/>
    <property type="match status" value="1"/>
</dbReference>
<proteinExistence type="predicted"/>
<dbReference type="PANTHER" id="PTHR11603">
    <property type="entry name" value="AAA FAMILY ATPASE"/>
    <property type="match status" value="1"/>
</dbReference>
<sequence length="326" mass="35641">MPQAGEHRWLPWLGSLVGASVAGLAILIERLVRRVPLKLIIGGTLGLFVGLVLARLLSFVFEGLNSGLVGTLLYVMLSVFFGYLGLVLGQKKIEEVGWAAPGSSTVASALSYLSRHIPRRECPKVVDTSAIIDGRLYDICATGFVDGPLIIPRFVLEELQYIADSTDPIKRTRGRRGLELLERLQEEDLIEVRIVDQDYPQIKETDAKLIALAKDLQAKLITTDYNLNKVARLQGVPVMNVNELANALKPVLIPGESLKVTVLKEGKEPNQGVAYLEDGTMVVIENGRRLIGQEIEAVVTSVLQTPAGRIIFVQPKSESLKEVVSA</sequence>
<dbReference type="GO" id="GO:0016787">
    <property type="term" value="F:hydrolase activity"/>
    <property type="evidence" value="ECO:0007669"/>
    <property type="project" value="UniProtKB-KW"/>
</dbReference>
<dbReference type="Pfam" id="PF01850">
    <property type="entry name" value="PIN"/>
    <property type="match status" value="1"/>
</dbReference>
<evidence type="ECO:0000313" key="9">
    <source>
        <dbReference type="Proteomes" id="UP000502179"/>
    </source>
</evidence>
<evidence type="ECO:0000256" key="5">
    <source>
        <dbReference type="ARBA" id="ARBA00022842"/>
    </source>
</evidence>
<keyword evidence="3" id="KW-0540">Nuclease</keyword>
<accession>A0A6G7PYS6</accession>
<name>A0A6G7PYS6_9BACT</name>
<evidence type="ECO:0000256" key="3">
    <source>
        <dbReference type="ARBA" id="ARBA00022722"/>
    </source>
</evidence>
<feature type="transmembrane region" description="Helical" evidence="6">
    <location>
        <begin position="12"/>
        <end position="32"/>
    </location>
</feature>
<dbReference type="SMART" id="SM00670">
    <property type="entry name" value="PINc"/>
    <property type="match status" value="1"/>
</dbReference>
<dbReference type="AlphaFoldDB" id="A0A6G7PYS6"/>
<dbReference type="Proteomes" id="UP000502179">
    <property type="component" value="Chromosome"/>
</dbReference>
<evidence type="ECO:0000256" key="2">
    <source>
        <dbReference type="ARBA" id="ARBA00022679"/>
    </source>
</evidence>
<dbReference type="KEGG" id="tav:G4V39_00620"/>
<dbReference type="CDD" id="cd09877">
    <property type="entry name" value="PIN_YacL-like"/>
    <property type="match status" value="1"/>
</dbReference>
<keyword evidence="6" id="KW-1133">Transmembrane helix</keyword>
<feature type="transmembrane region" description="Helical" evidence="6">
    <location>
        <begin position="39"/>
        <end position="61"/>
    </location>
</feature>
<dbReference type="InterPro" id="IPR052041">
    <property type="entry name" value="Nucleic_acid_metab_PIN/TRAM"/>
</dbReference>
<dbReference type="PROSITE" id="PS50926">
    <property type="entry name" value="TRAM"/>
    <property type="match status" value="1"/>
</dbReference>
<dbReference type="GO" id="GO:0016740">
    <property type="term" value="F:transferase activity"/>
    <property type="evidence" value="ECO:0007669"/>
    <property type="project" value="UniProtKB-KW"/>
</dbReference>
<keyword evidence="6" id="KW-0472">Membrane</keyword>
<evidence type="ECO:0000256" key="6">
    <source>
        <dbReference type="SAM" id="Phobius"/>
    </source>
</evidence>
<dbReference type="SUPFAM" id="SSF88723">
    <property type="entry name" value="PIN domain-like"/>
    <property type="match status" value="1"/>
</dbReference>
<gene>
    <name evidence="8" type="ORF">G4V39_00620</name>
</gene>
<feature type="transmembrane region" description="Helical" evidence="6">
    <location>
        <begin position="67"/>
        <end position="88"/>
    </location>
</feature>
<keyword evidence="6" id="KW-0812">Transmembrane</keyword>
<evidence type="ECO:0000256" key="4">
    <source>
        <dbReference type="ARBA" id="ARBA00022801"/>
    </source>
</evidence>
<dbReference type="GO" id="GO:0004518">
    <property type="term" value="F:nuclease activity"/>
    <property type="evidence" value="ECO:0007669"/>
    <property type="project" value="UniProtKB-KW"/>
</dbReference>
<protein>
    <submittedName>
        <fullName evidence="8">PIN domain-containing protein</fullName>
    </submittedName>
</protein>
<dbReference type="InterPro" id="IPR002792">
    <property type="entry name" value="TRAM_dom"/>
</dbReference>
<dbReference type="InterPro" id="IPR002716">
    <property type="entry name" value="PIN_dom"/>
</dbReference>
<dbReference type="EMBL" id="CP048877">
    <property type="protein sequence ID" value="QIJ72812.1"/>
    <property type="molecule type" value="Genomic_DNA"/>
</dbReference>
<feature type="domain" description="TRAM" evidence="7">
    <location>
        <begin position="251"/>
        <end position="312"/>
    </location>
</feature>
<dbReference type="InterPro" id="IPR029060">
    <property type="entry name" value="PIN-like_dom_sf"/>
</dbReference>
<comment type="cofactor">
    <cofactor evidence="1">
        <name>Mg(2+)</name>
        <dbReference type="ChEBI" id="CHEBI:18420"/>
    </cofactor>
</comment>
<keyword evidence="4" id="KW-0378">Hydrolase</keyword>
<reference evidence="8 9" key="1">
    <citation type="submission" date="2020-02" db="EMBL/GenBank/DDBJ databases">
        <title>Genome analysis of Thermosulfuriphilus ammonigenes ST65T, an anaerobic thermophilic chemolithoautotrophic bacterium isolated from a deep-sea hydrothermal vent.</title>
        <authorList>
            <person name="Slobodkina G."/>
            <person name="Allioux M."/>
            <person name="Merkel A."/>
            <person name="Alain K."/>
            <person name="Jebbar M."/>
            <person name="Slobodkin A."/>
        </authorList>
    </citation>
    <scope>NUCLEOTIDE SEQUENCE [LARGE SCALE GENOMIC DNA]</scope>
    <source>
        <strain evidence="8 9">ST65</strain>
    </source>
</reference>